<dbReference type="AlphaFoldDB" id="A0A6V1VH36"/>
<evidence type="ECO:0000256" key="1">
    <source>
        <dbReference type="SAM" id="MobiDB-lite"/>
    </source>
</evidence>
<reference evidence="3" key="1">
    <citation type="submission" date="2021-01" db="EMBL/GenBank/DDBJ databases">
        <authorList>
            <person name="Corre E."/>
            <person name="Pelletier E."/>
            <person name="Niang G."/>
            <person name="Scheremetjew M."/>
            <person name="Finn R."/>
            <person name="Kale V."/>
            <person name="Holt S."/>
            <person name="Cochrane G."/>
            <person name="Meng A."/>
            <person name="Brown T."/>
            <person name="Cohen L."/>
        </authorList>
    </citation>
    <scope>NUCLEOTIDE SEQUENCE</scope>
    <source>
        <strain evidence="3">CCMP3107</strain>
    </source>
</reference>
<sequence>MMYSEQNQGYPPPPPENPEYSSPNSNNSNWNALAQQAAVAYVVDTHSSFPVHQQNFAEQSPLIAPSQLDDISFWQLAFAPPPLSPDREKMALIFLIVQVFFAGWGAILDGVFRRSWKLLVVGLCQMISAGVLIGWIWSISWGAYLWIKTKKAKEEAEAQEWSSSALEQRF</sequence>
<accession>A0A6V1VH36</accession>
<feature type="compositionally biased region" description="Low complexity" evidence="1">
    <location>
        <begin position="18"/>
        <end position="27"/>
    </location>
</feature>
<feature type="transmembrane region" description="Helical" evidence="2">
    <location>
        <begin position="118"/>
        <end position="147"/>
    </location>
</feature>
<keyword evidence="2" id="KW-1133">Transmembrane helix</keyword>
<gene>
    <name evidence="3" type="ORF">HAKA00212_LOCUS23091</name>
</gene>
<keyword evidence="2" id="KW-0472">Membrane</keyword>
<dbReference type="EMBL" id="HBIU01052272">
    <property type="protein sequence ID" value="CAE0645436.1"/>
    <property type="molecule type" value="Transcribed_RNA"/>
</dbReference>
<organism evidence="3">
    <name type="scientific">Heterosigma akashiwo</name>
    <name type="common">Chromophytic alga</name>
    <name type="synonym">Heterosigma carterae</name>
    <dbReference type="NCBI Taxonomy" id="2829"/>
    <lineage>
        <taxon>Eukaryota</taxon>
        <taxon>Sar</taxon>
        <taxon>Stramenopiles</taxon>
        <taxon>Ochrophyta</taxon>
        <taxon>Raphidophyceae</taxon>
        <taxon>Chattonellales</taxon>
        <taxon>Chattonellaceae</taxon>
        <taxon>Heterosigma</taxon>
    </lineage>
</organism>
<name>A0A6V1VH36_HETAK</name>
<feature type="transmembrane region" description="Helical" evidence="2">
    <location>
        <begin position="91"/>
        <end position="112"/>
    </location>
</feature>
<protein>
    <submittedName>
        <fullName evidence="3">Uncharacterized protein</fullName>
    </submittedName>
</protein>
<feature type="region of interest" description="Disordered" evidence="1">
    <location>
        <begin position="1"/>
        <end position="27"/>
    </location>
</feature>
<evidence type="ECO:0000313" key="3">
    <source>
        <dbReference type="EMBL" id="CAE0645436.1"/>
    </source>
</evidence>
<evidence type="ECO:0000256" key="2">
    <source>
        <dbReference type="SAM" id="Phobius"/>
    </source>
</evidence>
<keyword evidence="2" id="KW-0812">Transmembrane</keyword>
<proteinExistence type="predicted"/>